<keyword evidence="7" id="KW-1185">Reference proteome</keyword>
<keyword evidence="2" id="KW-0285">Flavoprotein</keyword>
<organism evidence="6 7">
    <name type="scientific">Echria macrotheca</name>
    <dbReference type="NCBI Taxonomy" id="438768"/>
    <lineage>
        <taxon>Eukaryota</taxon>
        <taxon>Fungi</taxon>
        <taxon>Dikarya</taxon>
        <taxon>Ascomycota</taxon>
        <taxon>Pezizomycotina</taxon>
        <taxon>Sordariomycetes</taxon>
        <taxon>Sordariomycetidae</taxon>
        <taxon>Sordariales</taxon>
        <taxon>Schizotheciaceae</taxon>
        <taxon>Echria</taxon>
    </lineage>
</organism>
<dbReference type="InterPro" id="IPR016169">
    <property type="entry name" value="FAD-bd_PCMH_sub2"/>
</dbReference>
<dbReference type="InterPro" id="IPR006094">
    <property type="entry name" value="Oxid_FAD_bind_N"/>
</dbReference>
<dbReference type="AlphaFoldDB" id="A0AAJ0B4G2"/>
<reference evidence="6" key="1">
    <citation type="submission" date="2023-06" db="EMBL/GenBank/DDBJ databases">
        <title>Genome-scale phylogeny and comparative genomics of the fungal order Sordariales.</title>
        <authorList>
            <consortium name="Lawrence Berkeley National Laboratory"/>
            <person name="Hensen N."/>
            <person name="Bonometti L."/>
            <person name="Westerberg I."/>
            <person name="Brannstrom I.O."/>
            <person name="Guillou S."/>
            <person name="Cros-Aarteil S."/>
            <person name="Calhoun S."/>
            <person name="Haridas S."/>
            <person name="Kuo A."/>
            <person name="Mondo S."/>
            <person name="Pangilinan J."/>
            <person name="Riley R."/>
            <person name="Labutti K."/>
            <person name="Andreopoulos B."/>
            <person name="Lipzen A."/>
            <person name="Chen C."/>
            <person name="Yanf M."/>
            <person name="Daum C."/>
            <person name="Ng V."/>
            <person name="Clum A."/>
            <person name="Steindorff A."/>
            <person name="Ohm R."/>
            <person name="Martin F."/>
            <person name="Silar P."/>
            <person name="Natvig D."/>
            <person name="Lalanne C."/>
            <person name="Gautier V."/>
            <person name="Ament-Velasquez S.L."/>
            <person name="Kruys A."/>
            <person name="Hutchinson M.I."/>
            <person name="Powell A.J."/>
            <person name="Barry K."/>
            <person name="Miller A.N."/>
            <person name="Grigoriev I.V."/>
            <person name="Debuchy R."/>
            <person name="Gladieux P."/>
            <person name="Thoren M.H."/>
            <person name="Johannesson H."/>
        </authorList>
    </citation>
    <scope>NUCLEOTIDE SEQUENCE</scope>
    <source>
        <strain evidence="6">PSN4</strain>
    </source>
</reference>
<dbReference type="Proteomes" id="UP001239445">
    <property type="component" value="Unassembled WGS sequence"/>
</dbReference>
<dbReference type="InterPro" id="IPR036318">
    <property type="entry name" value="FAD-bd_PCMH-like_sf"/>
</dbReference>
<dbReference type="InterPro" id="IPR016171">
    <property type="entry name" value="Vanillyl_alc_oxidase_C-sub2"/>
</dbReference>
<dbReference type="Gene3D" id="3.30.43.10">
    <property type="entry name" value="Uridine Diphospho-n-acetylenolpyruvylglucosamine Reductase, domain 2"/>
    <property type="match status" value="1"/>
</dbReference>
<dbReference type="InterPro" id="IPR016164">
    <property type="entry name" value="FAD-linked_Oxase-like_C"/>
</dbReference>
<comment type="caution">
    <text evidence="6">The sequence shown here is derived from an EMBL/GenBank/DDBJ whole genome shotgun (WGS) entry which is preliminary data.</text>
</comment>
<dbReference type="PROSITE" id="PS51387">
    <property type="entry name" value="FAD_PCMH"/>
    <property type="match status" value="1"/>
</dbReference>
<dbReference type="GO" id="GO:0071949">
    <property type="term" value="F:FAD binding"/>
    <property type="evidence" value="ECO:0007669"/>
    <property type="project" value="InterPro"/>
</dbReference>
<dbReference type="Pfam" id="PF02913">
    <property type="entry name" value="FAD-oxidase_C"/>
    <property type="match status" value="1"/>
</dbReference>
<keyword evidence="4" id="KW-0560">Oxidoreductase</keyword>
<dbReference type="GO" id="GO:1903457">
    <property type="term" value="P:lactate catabolic process"/>
    <property type="evidence" value="ECO:0007669"/>
    <property type="project" value="TreeGrafter"/>
</dbReference>
<dbReference type="EMBL" id="MU839842">
    <property type="protein sequence ID" value="KAK1751471.1"/>
    <property type="molecule type" value="Genomic_DNA"/>
</dbReference>
<evidence type="ECO:0000313" key="6">
    <source>
        <dbReference type="EMBL" id="KAK1751471.1"/>
    </source>
</evidence>
<protein>
    <recommendedName>
        <fullName evidence="5">FAD-binding PCMH-type domain-containing protein</fullName>
    </recommendedName>
</protein>
<dbReference type="SUPFAM" id="SSF56176">
    <property type="entry name" value="FAD-binding/transporter-associated domain-like"/>
    <property type="match status" value="1"/>
</dbReference>
<evidence type="ECO:0000256" key="4">
    <source>
        <dbReference type="ARBA" id="ARBA00023002"/>
    </source>
</evidence>
<evidence type="ECO:0000256" key="2">
    <source>
        <dbReference type="ARBA" id="ARBA00022630"/>
    </source>
</evidence>
<dbReference type="GO" id="GO:0004458">
    <property type="term" value="F:D-lactate dehydrogenase (cytochrome) activity"/>
    <property type="evidence" value="ECO:0007669"/>
    <property type="project" value="TreeGrafter"/>
</dbReference>
<proteinExistence type="predicted"/>
<dbReference type="Pfam" id="PF01565">
    <property type="entry name" value="FAD_binding_4"/>
    <property type="match status" value="1"/>
</dbReference>
<name>A0AAJ0B4G2_9PEZI</name>
<dbReference type="Gene3D" id="3.30.465.10">
    <property type="match status" value="1"/>
</dbReference>
<dbReference type="Gene3D" id="1.10.45.10">
    <property type="entry name" value="Vanillyl-alcohol Oxidase, Chain A, domain 4"/>
    <property type="match status" value="1"/>
</dbReference>
<dbReference type="InterPro" id="IPR016167">
    <property type="entry name" value="FAD-bd_PCMH_sub1"/>
</dbReference>
<evidence type="ECO:0000259" key="5">
    <source>
        <dbReference type="PROSITE" id="PS51387"/>
    </source>
</evidence>
<keyword evidence="3" id="KW-0274">FAD</keyword>
<evidence type="ECO:0000256" key="1">
    <source>
        <dbReference type="ARBA" id="ARBA00001974"/>
    </source>
</evidence>
<evidence type="ECO:0000313" key="7">
    <source>
        <dbReference type="Proteomes" id="UP001239445"/>
    </source>
</evidence>
<dbReference type="GO" id="GO:0008720">
    <property type="term" value="F:D-lactate dehydrogenase (NAD+) activity"/>
    <property type="evidence" value="ECO:0007669"/>
    <property type="project" value="TreeGrafter"/>
</dbReference>
<dbReference type="PANTHER" id="PTHR11748">
    <property type="entry name" value="D-LACTATE DEHYDROGENASE"/>
    <property type="match status" value="1"/>
</dbReference>
<gene>
    <name evidence="6" type="ORF">QBC47DRAFT_330208</name>
</gene>
<evidence type="ECO:0000256" key="3">
    <source>
        <dbReference type="ARBA" id="ARBA00022827"/>
    </source>
</evidence>
<feature type="non-terminal residue" evidence="6">
    <location>
        <position position="581"/>
    </location>
</feature>
<accession>A0AAJ0B4G2</accession>
<feature type="domain" description="FAD-binding PCMH-type" evidence="5">
    <location>
        <begin position="88"/>
        <end position="274"/>
    </location>
</feature>
<dbReference type="GO" id="GO:0005739">
    <property type="term" value="C:mitochondrion"/>
    <property type="evidence" value="ECO:0007669"/>
    <property type="project" value="TreeGrafter"/>
</dbReference>
<dbReference type="SUPFAM" id="SSF55103">
    <property type="entry name" value="FAD-linked oxidases, C-terminal domain"/>
    <property type="match status" value="1"/>
</dbReference>
<dbReference type="InterPro" id="IPR004113">
    <property type="entry name" value="FAD-bd_oxidored_4_C"/>
</dbReference>
<sequence>MAALRPFTKALHEKENQMADATVATWIKTAERTPTIDILPPGLDAETWQKLVAEFHTILGEDGVLTSHDHRVRYADPYAEHQDETEQERRGSAATLFPVTVEHVQAILKICNAHTIPVWTVSRGRNLGYGGPAPRVKGSLILDLSRMNKVLDVNDTYSYYTVEPGVTFFDIYRAIKEQNKNIWCSVPALGWGSVVGNALDRGWGYTPAGDHANQICGIEVVLADGTIVRTGMGAIDNSPCWPLFRGGYGPTYESMFSQSNFGVVTKLSLWATPSPQGFMMCRVDVENEEDLAPLIDTFRGLLMREAIQNHPLIGNLPRELVKRGPRSKFYEGKDAIPDARLKELQKELGIGFWSARFGLYGPREIIEANYKRCEEAFAGMPTAKLTGRAFYPPEGKNYLHPEDLPVEFRTVETGTPSLLALNAVKYRGEDGGHISFSPILPADGKSALDFYYAAKARCVARGFDYFGGLHLYARHLAMINMMYFDRQSDTERRDANELFVELVHLAREHGFSEYRAHIDYMDLVAEQYDFNGRSLMKLNERVKDALDPKGILSPGKQGIWGERYRAEGKGVPMKGVNGVNG</sequence>
<dbReference type="Gene3D" id="3.40.462.10">
    <property type="entry name" value="FAD-linked oxidases, C-terminal domain"/>
    <property type="match status" value="1"/>
</dbReference>
<comment type="cofactor">
    <cofactor evidence="1">
        <name>FAD</name>
        <dbReference type="ChEBI" id="CHEBI:57692"/>
    </cofactor>
</comment>
<dbReference type="InterPro" id="IPR016166">
    <property type="entry name" value="FAD-bd_PCMH"/>
</dbReference>
<dbReference type="InterPro" id="IPR016170">
    <property type="entry name" value="Cytok_DH_C_sf"/>
</dbReference>
<dbReference type="PANTHER" id="PTHR11748:SF114">
    <property type="entry name" value="ARYL-ALCOHOL OXIDASE VANILLYL-ALCOHOL OXIDASE (AFU_ORTHOLOGUE AFUA_3G09500)-RELATED"/>
    <property type="match status" value="1"/>
</dbReference>